<reference evidence="16" key="1">
    <citation type="journal article" date="2018" name="Nat. Microbiol.">
        <title>Leveraging single-cell genomics to expand the fungal tree of life.</title>
        <authorList>
            <person name="Ahrendt S.R."/>
            <person name="Quandt C.A."/>
            <person name="Ciobanu D."/>
            <person name="Clum A."/>
            <person name="Salamov A."/>
            <person name="Andreopoulos B."/>
            <person name="Cheng J.F."/>
            <person name="Woyke T."/>
            <person name="Pelin A."/>
            <person name="Henrissat B."/>
            <person name="Reynolds N.K."/>
            <person name="Benny G.L."/>
            <person name="Smith M.E."/>
            <person name="James T.Y."/>
            <person name="Grigoriev I.V."/>
        </authorList>
    </citation>
    <scope>NUCLEOTIDE SEQUENCE [LARGE SCALE GENOMIC DNA]</scope>
    <source>
        <strain evidence="16">RSA 1356</strain>
    </source>
</reference>
<dbReference type="InterPro" id="IPR005145">
    <property type="entry name" value="Sua5_C"/>
</dbReference>
<feature type="binding site" evidence="13">
    <location>
        <position position="160"/>
    </location>
    <ligand>
        <name>L-threonine</name>
        <dbReference type="ChEBI" id="CHEBI:57926"/>
    </ligand>
</feature>
<dbReference type="GO" id="GO:0005524">
    <property type="term" value="F:ATP binding"/>
    <property type="evidence" value="ECO:0007669"/>
    <property type="project" value="UniProtKB-KW"/>
</dbReference>
<feature type="binding site" evidence="13">
    <location>
        <position position="8"/>
    </location>
    <ligand>
        <name>L-threonine</name>
        <dbReference type="ChEBI" id="CHEBI:57926"/>
    </ligand>
</feature>
<protein>
    <recommendedName>
        <fullName evidence="4">Threonylcarbamoyl-AMP synthase</fullName>
        <ecNumber evidence="3">2.7.7.87</ecNumber>
    </recommendedName>
    <alternativeName>
        <fullName evidence="11">L-threonylcarbamoyladenylate synthase</fullName>
    </alternativeName>
</protein>
<dbReference type="Pfam" id="PF03481">
    <property type="entry name" value="Sua5_C"/>
    <property type="match status" value="1"/>
</dbReference>
<feature type="binding site" evidence="13">
    <location>
        <position position="35"/>
    </location>
    <ligand>
        <name>ATP</name>
        <dbReference type="ChEBI" id="CHEBI:30616"/>
    </ligand>
</feature>
<evidence type="ECO:0000256" key="11">
    <source>
        <dbReference type="ARBA" id="ARBA00029774"/>
    </source>
</evidence>
<keyword evidence="6" id="KW-0808">Transferase</keyword>
<dbReference type="GO" id="GO:0061710">
    <property type="term" value="F:L-threonylcarbamoyladenylate synthase"/>
    <property type="evidence" value="ECO:0007669"/>
    <property type="project" value="UniProtKB-EC"/>
</dbReference>
<evidence type="ECO:0000256" key="8">
    <source>
        <dbReference type="ARBA" id="ARBA00022695"/>
    </source>
</evidence>
<dbReference type="GO" id="GO:0000049">
    <property type="term" value="F:tRNA binding"/>
    <property type="evidence" value="ECO:0007669"/>
    <property type="project" value="TreeGrafter"/>
</dbReference>
<evidence type="ECO:0000256" key="1">
    <source>
        <dbReference type="ARBA" id="ARBA00004496"/>
    </source>
</evidence>
<comment type="similarity">
    <text evidence="2">Belongs to the SUA5 family.</text>
</comment>
<sequence>LVAMPTETVYGLAANALDADAVRSVFRAKGRPGDNPLIVHVSSLQMLAKVLDRALAPLHLPASMRLVIRRHWPGPLTLLLPRHPSIPDAVTCGRPTVGVRLPAHPVARALIARAGLPLAAPSANTSGRPSPTRAMHVYDDLNGRIPLILDAGACQVGVESTVLDCLRRPPAILRPGGVTDADLRQLGHPTFEHVLLYKRDFTDGQLEAAPTTPGMKYRHYSPRAPVILFELHPPVNAASDQSITLETETIQRQALRARLLAEADRLHRKTGDASHLLGPWTRPDVVARRLFDGLRLLDVQPGVRWILVEGVADQGAGVAVMNRLRKAAASVI</sequence>
<dbReference type="InterPro" id="IPR017945">
    <property type="entry name" value="DHBP_synth_RibB-like_a/b_dom"/>
</dbReference>
<evidence type="ECO:0000256" key="3">
    <source>
        <dbReference type="ARBA" id="ARBA00012584"/>
    </source>
</evidence>
<evidence type="ECO:0000256" key="12">
    <source>
        <dbReference type="ARBA" id="ARBA00048366"/>
    </source>
</evidence>
<evidence type="ECO:0000256" key="5">
    <source>
        <dbReference type="ARBA" id="ARBA00022490"/>
    </source>
</evidence>
<feature type="binding site" evidence="13">
    <location>
        <position position="96"/>
    </location>
    <ligand>
        <name>ATP</name>
        <dbReference type="ChEBI" id="CHEBI:30616"/>
    </ligand>
</feature>
<evidence type="ECO:0000313" key="15">
    <source>
        <dbReference type="EMBL" id="RKP10105.1"/>
    </source>
</evidence>
<evidence type="ECO:0000256" key="2">
    <source>
        <dbReference type="ARBA" id="ARBA00007663"/>
    </source>
</evidence>
<dbReference type="PROSITE" id="PS51163">
    <property type="entry name" value="YRDC"/>
    <property type="match status" value="1"/>
</dbReference>
<dbReference type="PANTHER" id="PTHR17490">
    <property type="entry name" value="SUA5"/>
    <property type="match status" value="1"/>
</dbReference>
<dbReference type="NCBIfam" id="TIGR00057">
    <property type="entry name" value="L-threonylcarbamoyladenylate synthase"/>
    <property type="match status" value="1"/>
</dbReference>
<dbReference type="OrthoDB" id="412787at2759"/>
<feature type="non-terminal residue" evidence="15">
    <location>
        <position position="1"/>
    </location>
</feature>
<comment type="subcellular location">
    <subcellularLocation>
        <location evidence="1">Cytoplasm</location>
    </subcellularLocation>
</comment>
<keyword evidence="16" id="KW-1185">Reference proteome</keyword>
<evidence type="ECO:0000256" key="6">
    <source>
        <dbReference type="ARBA" id="ARBA00022679"/>
    </source>
</evidence>
<dbReference type="InterPro" id="IPR006070">
    <property type="entry name" value="Sua5-like_dom"/>
</dbReference>
<evidence type="ECO:0000259" key="14">
    <source>
        <dbReference type="PROSITE" id="PS51163"/>
    </source>
</evidence>
<dbReference type="GO" id="GO:0008033">
    <property type="term" value="P:tRNA processing"/>
    <property type="evidence" value="ECO:0007669"/>
    <property type="project" value="UniProtKB-KW"/>
</dbReference>
<dbReference type="GO" id="GO:0003725">
    <property type="term" value="F:double-stranded RNA binding"/>
    <property type="evidence" value="ECO:0007669"/>
    <property type="project" value="InterPro"/>
</dbReference>
<feature type="non-terminal residue" evidence="15">
    <location>
        <position position="332"/>
    </location>
</feature>
<feature type="binding site" evidence="13">
    <location>
        <position position="40"/>
    </location>
    <ligand>
        <name>L-threonine</name>
        <dbReference type="ChEBI" id="CHEBI:57926"/>
    </ligand>
</feature>
<dbReference type="SUPFAM" id="SSF55821">
    <property type="entry name" value="YrdC/RibB"/>
    <property type="match status" value="1"/>
</dbReference>
<dbReference type="Proteomes" id="UP000271241">
    <property type="component" value="Unassembled WGS sequence"/>
</dbReference>
<proteinExistence type="inferred from homology"/>
<dbReference type="InterPro" id="IPR010923">
    <property type="entry name" value="T(6)A37_SUA5"/>
</dbReference>
<feature type="binding site" evidence="13">
    <location>
        <position position="174"/>
    </location>
    <ligand>
        <name>ATP</name>
        <dbReference type="ChEBI" id="CHEBI:30616"/>
    </ligand>
</feature>
<dbReference type="EMBL" id="KZ992470">
    <property type="protein sequence ID" value="RKP10105.1"/>
    <property type="molecule type" value="Genomic_DNA"/>
</dbReference>
<dbReference type="STRING" id="78915.A0A4P9XV26"/>
<feature type="binding site" evidence="13">
    <location>
        <position position="122"/>
    </location>
    <ligand>
        <name>L-threonine</name>
        <dbReference type="ChEBI" id="CHEBI:57926"/>
    </ligand>
</feature>
<keyword evidence="10 13" id="KW-0067">ATP-binding</keyword>
<dbReference type="Pfam" id="PF01300">
    <property type="entry name" value="Sua5_yciO_yrdC"/>
    <property type="match status" value="1"/>
</dbReference>
<keyword evidence="9 13" id="KW-0547">Nucleotide-binding</keyword>
<keyword evidence="7" id="KW-0819">tRNA processing</keyword>
<dbReference type="PIRSF" id="PIRSF004930">
    <property type="entry name" value="Tln_factor_SUA5"/>
    <property type="match status" value="1"/>
</dbReference>
<keyword evidence="8" id="KW-0548">Nucleotidyltransferase</keyword>
<evidence type="ECO:0000313" key="16">
    <source>
        <dbReference type="Proteomes" id="UP000271241"/>
    </source>
</evidence>
<dbReference type="EC" id="2.7.7.87" evidence="3"/>
<dbReference type="InterPro" id="IPR038385">
    <property type="entry name" value="Sua5/YwlC_C"/>
</dbReference>
<evidence type="ECO:0000256" key="13">
    <source>
        <dbReference type="PIRSR" id="PIRSR004930-1"/>
    </source>
</evidence>
<comment type="catalytic activity">
    <reaction evidence="12">
        <text>L-threonine + hydrogencarbonate + ATP = L-threonylcarbamoyladenylate + diphosphate + H2O</text>
        <dbReference type="Rhea" id="RHEA:36407"/>
        <dbReference type="ChEBI" id="CHEBI:15377"/>
        <dbReference type="ChEBI" id="CHEBI:17544"/>
        <dbReference type="ChEBI" id="CHEBI:30616"/>
        <dbReference type="ChEBI" id="CHEBI:33019"/>
        <dbReference type="ChEBI" id="CHEBI:57926"/>
        <dbReference type="ChEBI" id="CHEBI:73682"/>
        <dbReference type="EC" id="2.7.7.87"/>
    </reaction>
</comment>
<dbReference type="InterPro" id="IPR050156">
    <property type="entry name" value="TC-AMP_synthase_SUA5"/>
</dbReference>
<feature type="domain" description="YrdC-like" evidence="14">
    <location>
        <begin position="1"/>
        <end position="178"/>
    </location>
</feature>
<organism evidence="15 16">
    <name type="scientific">Thamnocephalis sphaerospora</name>
    <dbReference type="NCBI Taxonomy" id="78915"/>
    <lineage>
        <taxon>Eukaryota</taxon>
        <taxon>Fungi</taxon>
        <taxon>Fungi incertae sedis</taxon>
        <taxon>Zoopagomycota</taxon>
        <taxon>Zoopagomycotina</taxon>
        <taxon>Zoopagomycetes</taxon>
        <taxon>Zoopagales</taxon>
        <taxon>Sigmoideomycetaceae</taxon>
        <taxon>Thamnocephalis</taxon>
    </lineage>
</organism>
<evidence type="ECO:0000256" key="9">
    <source>
        <dbReference type="ARBA" id="ARBA00022741"/>
    </source>
</evidence>
<feature type="binding site" evidence="13">
    <location>
        <position position="220"/>
    </location>
    <ligand>
        <name>ATP</name>
        <dbReference type="ChEBI" id="CHEBI:30616"/>
    </ligand>
</feature>
<keyword evidence="5" id="KW-0963">Cytoplasm</keyword>
<evidence type="ECO:0000256" key="4">
    <source>
        <dbReference type="ARBA" id="ARBA00015492"/>
    </source>
</evidence>
<name>A0A4P9XV26_9FUNG</name>
<gene>
    <name evidence="15" type="ORF">THASP1DRAFT_6085</name>
</gene>
<dbReference type="Gene3D" id="3.40.50.11030">
    <property type="entry name" value="Threonylcarbamoyl-AMP synthase, C-terminal domain"/>
    <property type="match status" value="1"/>
</dbReference>
<feature type="binding site" evidence="13">
    <location>
        <position position="120"/>
    </location>
    <ligand>
        <name>L-threonine</name>
        <dbReference type="ChEBI" id="CHEBI:57926"/>
    </ligand>
</feature>
<dbReference type="PANTHER" id="PTHR17490:SF16">
    <property type="entry name" value="THREONYLCARBAMOYL-AMP SYNTHASE"/>
    <property type="match status" value="1"/>
</dbReference>
<feature type="binding site" evidence="13">
    <location>
        <position position="31"/>
    </location>
    <ligand>
        <name>ATP</name>
        <dbReference type="ChEBI" id="CHEBI:30616"/>
    </ligand>
</feature>
<dbReference type="AlphaFoldDB" id="A0A4P9XV26"/>
<dbReference type="Gene3D" id="3.90.870.10">
    <property type="entry name" value="DHBP synthase"/>
    <property type="match status" value="1"/>
</dbReference>
<feature type="binding site" evidence="13">
    <location>
        <position position="100"/>
    </location>
    <ligand>
        <name>L-threonine</name>
        <dbReference type="ChEBI" id="CHEBI:57926"/>
    </ligand>
</feature>
<feature type="binding site" evidence="13">
    <location>
        <position position="130"/>
    </location>
    <ligand>
        <name>ATP</name>
        <dbReference type="ChEBI" id="CHEBI:30616"/>
    </ligand>
</feature>
<accession>A0A4P9XV26</accession>
<dbReference type="GO" id="GO:0005737">
    <property type="term" value="C:cytoplasm"/>
    <property type="evidence" value="ECO:0007669"/>
    <property type="project" value="UniProtKB-SubCell"/>
</dbReference>
<dbReference type="GO" id="GO:0006450">
    <property type="term" value="P:regulation of translational fidelity"/>
    <property type="evidence" value="ECO:0007669"/>
    <property type="project" value="TreeGrafter"/>
</dbReference>
<dbReference type="FunFam" id="3.90.870.10:FF:000009">
    <property type="entry name" value="Threonylcarbamoyl-AMP synthase, putative"/>
    <property type="match status" value="1"/>
</dbReference>
<evidence type="ECO:0000256" key="10">
    <source>
        <dbReference type="ARBA" id="ARBA00022840"/>
    </source>
</evidence>
<evidence type="ECO:0000256" key="7">
    <source>
        <dbReference type="ARBA" id="ARBA00022694"/>
    </source>
</evidence>